<dbReference type="Gene3D" id="2.80.10.50">
    <property type="match status" value="1"/>
</dbReference>
<comment type="caution">
    <text evidence="2">The sequence shown here is derived from an EMBL/GenBank/DDBJ whole genome shotgun (WGS) entry which is preliminary data.</text>
</comment>
<sequence length="178" mass="20116">MKHFVTLLFAVLVTILQVCTALPDGFYRIKFNNLLLTDYKRKLNGYAVLYSSHGVSVPQQEWFITNTGNGEVVIRNMASQHFLSFEGDPSLGKFVTLSVIPRKWKLSVTDGSKLNIQTVDGGQKLNVAVSSLAAPRPRTELARPDKSVKQAWQFENAHDFEQPHQYRLSSMRSEVCQD</sequence>
<evidence type="ECO:0000313" key="2">
    <source>
        <dbReference type="EMBL" id="KAF9583140.1"/>
    </source>
</evidence>
<evidence type="ECO:0000256" key="1">
    <source>
        <dbReference type="SAM" id="SignalP"/>
    </source>
</evidence>
<feature type="chain" id="PRO_5040217055" description="Ricin B lectin domain-containing protein" evidence="1">
    <location>
        <begin position="22"/>
        <end position="178"/>
    </location>
</feature>
<keyword evidence="1" id="KW-0732">Signal</keyword>
<dbReference type="SUPFAM" id="SSF50370">
    <property type="entry name" value="Ricin B-like lectins"/>
    <property type="match status" value="1"/>
</dbReference>
<name>A0A9P6FWG3_9FUNG</name>
<feature type="signal peptide" evidence="1">
    <location>
        <begin position="1"/>
        <end position="21"/>
    </location>
</feature>
<evidence type="ECO:0008006" key="4">
    <source>
        <dbReference type="Google" id="ProtNLM"/>
    </source>
</evidence>
<proteinExistence type="predicted"/>
<gene>
    <name evidence="2" type="ORF">BGW38_010160</name>
</gene>
<protein>
    <recommendedName>
        <fullName evidence="4">Ricin B lectin domain-containing protein</fullName>
    </recommendedName>
</protein>
<dbReference type="AlphaFoldDB" id="A0A9P6FWG3"/>
<keyword evidence="3" id="KW-1185">Reference proteome</keyword>
<dbReference type="EMBL" id="JAABOA010000799">
    <property type="protein sequence ID" value="KAF9583140.1"/>
    <property type="molecule type" value="Genomic_DNA"/>
</dbReference>
<organism evidence="2 3">
    <name type="scientific">Lunasporangiospora selenospora</name>
    <dbReference type="NCBI Taxonomy" id="979761"/>
    <lineage>
        <taxon>Eukaryota</taxon>
        <taxon>Fungi</taxon>
        <taxon>Fungi incertae sedis</taxon>
        <taxon>Mucoromycota</taxon>
        <taxon>Mortierellomycotina</taxon>
        <taxon>Mortierellomycetes</taxon>
        <taxon>Mortierellales</taxon>
        <taxon>Mortierellaceae</taxon>
        <taxon>Lunasporangiospora</taxon>
    </lineage>
</organism>
<dbReference type="InterPro" id="IPR035992">
    <property type="entry name" value="Ricin_B-like_lectins"/>
</dbReference>
<evidence type="ECO:0000313" key="3">
    <source>
        <dbReference type="Proteomes" id="UP000780801"/>
    </source>
</evidence>
<dbReference type="Proteomes" id="UP000780801">
    <property type="component" value="Unassembled WGS sequence"/>
</dbReference>
<reference evidence="2" key="1">
    <citation type="journal article" date="2020" name="Fungal Divers.">
        <title>Resolving the Mortierellaceae phylogeny through synthesis of multi-gene phylogenetics and phylogenomics.</title>
        <authorList>
            <person name="Vandepol N."/>
            <person name="Liber J."/>
            <person name="Desiro A."/>
            <person name="Na H."/>
            <person name="Kennedy M."/>
            <person name="Barry K."/>
            <person name="Grigoriev I.V."/>
            <person name="Miller A.N."/>
            <person name="O'Donnell K."/>
            <person name="Stajich J.E."/>
            <person name="Bonito G."/>
        </authorList>
    </citation>
    <scope>NUCLEOTIDE SEQUENCE</scope>
    <source>
        <strain evidence="2">KOD1015</strain>
    </source>
</reference>
<accession>A0A9P6FWG3</accession>